<feature type="compositionally biased region" description="Basic and acidic residues" evidence="3">
    <location>
        <begin position="68"/>
        <end position="79"/>
    </location>
</feature>
<dbReference type="Proteomes" id="UP001171299">
    <property type="component" value="Unassembled WGS sequence"/>
</dbReference>
<dbReference type="EMBL" id="CP024636">
    <property type="protein sequence ID" value="QGR05173.1"/>
    <property type="molecule type" value="Genomic_DNA"/>
</dbReference>
<dbReference type="Proteomes" id="UP000424872">
    <property type="component" value="Chromosome"/>
</dbReference>
<sequence>MNLNRRTFLLALGALGALGVARNVQAFTAEDPLPLERVVVSPWMANQVALTRGNLLFLGLPRYAKDKPTPSLARRETDGSLRPFPGNGWNEWQPGKDGRNAFVYLNSVHIFADDTVWCVDQGSLSAGVFSAKDAVPQPGAQKLVQLDAHSGEILQILRFDERILPPGAQMNDLRFHGNALYITDSGLGGIIVHDMVSGKTLRRLSATPVVKASDKAPPAMLSGIKGSKTFHPPNSDMIEITADGNWLYWAAPTGPLYRVETRWLQSDLPDEDILPHVEQVYDNNFSGGCCMDSAGNVYFSETVTHNIRVLAPSGETRVIASDVRLLRPDGTFISADRQLYIPVKQPLAAQPGAAAHFAIYKLALPDQFQGLNLGGPITG</sequence>
<proteinExistence type="predicted"/>
<evidence type="ECO:0000256" key="1">
    <source>
        <dbReference type="ARBA" id="ARBA00004613"/>
    </source>
</evidence>
<dbReference type="KEGG" id="ppho:CTZ24_01655"/>
<feature type="signal peptide" evidence="4">
    <location>
        <begin position="1"/>
        <end position="26"/>
    </location>
</feature>
<dbReference type="PANTHER" id="PTHR10009">
    <property type="entry name" value="PROTEIN YELLOW-RELATED"/>
    <property type="match status" value="1"/>
</dbReference>
<reference evidence="7" key="1">
    <citation type="submission" date="2017-11" db="EMBL/GenBank/DDBJ databases">
        <title>Genome sequence of Pantoea sp. MSR2.</title>
        <authorList>
            <person name="Nascimento F.X."/>
        </authorList>
    </citation>
    <scope>NUCLEOTIDE SEQUENCE [LARGE SCALE GENOMIC DNA]</scope>
    <source>
        <strain evidence="7">MSR2</strain>
    </source>
</reference>
<dbReference type="AlphaFoldDB" id="A0AAP9KMU0"/>
<dbReference type="EMBL" id="JAUOOM010000003">
    <property type="protein sequence ID" value="MDO6405937.1"/>
    <property type="molecule type" value="Genomic_DNA"/>
</dbReference>
<dbReference type="InterPro" id="IPR017996">
    <property type="entry name" value="MRJP/yellow-related"/>
</dbReference>
<evidence type="ECO:0000256" key="2">
    <source>
        <dbReference type="ARBA" id="ARBA00022525"/>
    </source>
</evidence>
<dbReference type="Gene3D" id="2.120.10.30">
    <property type="entry name" value="TolB, C-terminal domain"/>
    <property type="match status" value="1"/>
</dbReference>
<dbReference type="InterPro" id="IPR011042">
    <property type="entry name" value="6-blade_b-propeller_TolB-like"/>
</dbReference>
<evidence type="ECO:0000313" key="6">
    <source>
        <dbReference type="EMBL" id="QGR05173.1"/>
    </source>
</evidence>
<dbReference type="InterPro" id="IPR006311">
    <property type="entry name" value="TAT_signal"/>
</dbReference>
<dbReference type="GO" id="GO:0005576">
    <property type="term" value="C:extracellular region"/>
    <property type="evidence" value="ECO:0007669"/>
    <property type="project" value="UniProtKB-SubCell"/>
</dbReference>
<keyword evidence="2" id="KW-0964">Secreted</keyword>
<organism evidence="6 7">
    <name type="scientific">Pantoea phytobeneficialis</name>
    <dbReference type="NCBI Taxonomy" id="2052056"/>
    <lineage>
        <taxon>Bacteria</taxon>
        <taxon>Pseudomonadati</taxon>
        <taxon>Pseudomonadota</taxon>
        <taxon>Gammaproteobacteria</taxon>
        <taxon>Enterobacterales</taxon>
        <taxon>Erwiniaceae</taxon>
        <taxon>Pantoea</taxon>
    </lineage>
</organism>
<feature type="chain" id="PRO_5042904003" evidence="4">
    <location>
        <begin position="27"/>
        <end position="379"/>
    </location>
</feature>
<reference evidence="6" key="2">
    <citation type="journal article" date="2020" name="Environ. Microbiol.">
        <title>The extreme plant-growth-promoting properties of Pantoea phytobeneficialis MSR2 revealed by functional and genomic analysis.</title>
        <authorList>
            <person name="Nascimento F.X."/>
            <person name="Hernandez A.G."/>
            <person name="Glick B.R."/>
            <person name="Rossi M.J."/>
        </authorList>
    </citation>
    <scope>NUCLEOTIDE SEQUENCE</scope>
    <source>
        <strain evidence="6">MSR2</strain>
    </source>
</reference>
<evidence type="ECO:0000313" key="7">
    <source>
        <dbReference type="Proteomes" id="UP000424872"/>
    </source>
</evidence>
<protein>
    <submittedName>
        <fullName evidence="5">Glyoxalase</fullName>
    </submittedName>
</protein>
<keyword evidence="8" id="KW-1185">Reference proteome</keyword>
<accession>A0AAP9KMU0</accession>
<comment type="subcellular location">
    <subcellularLocation>
        <location evidence="1">Secreted</location>
    </subcellularLocation>
</comment>
<feature type="region of interest" description="Disordered" evidence="3">
    <location>
        <begin position="68"/>
        <end position="87"/>
    </location>
</feature>
<dbReference type="PROSITE" id="PS51318">
    <property type="entry name" value="TAT"/>
    <property type="match status" value="1"/>
</dbReference>
<evidence type="ECO:0000313" key="8">
    <source>
        <dbReference type="Proteomes" id="UP001171299"/>
    </source>
</evidence>
<reference evidence="5" key="3">
    <citation type="submission" date="2023-07" db="EMBL/GenBank/DDBJ databases">
        <title>The extreme plant-growth-promoting properties of Pantoea phytobeneficialis PF55 revealed by functional and genomic analysis.</title>
        <authorList>
            <person name="Nascimento F.X."/>
            <person name="Marcio R.J."/>
        </authorList>
    </citation>
    <scope>NUCLEOTIDE SEQUENCE</scope>
    <source>
        <strain evidence="5">PF55</strain>
    </source>
</reference>
<evidence type="ECO:0000313" key="5">
    <source>
        <dbReference type="EMBL" id="MDO6405937.1"/>
    </source>
</evidence>
<dbReference type="SUPFAM" id="SSF101898">
    <property type="entry name" value="NHL repeat"/>
    <property type="match status" value="1"/>
</dbReference>
<dbReference type="PANTHER" id="PTHR10009:SF18">
    <property type="entry name" value="PROTEIN YELLOW-LIKE PROTEIN"/>
    <property type="match status" value="1"/>
</dbReference>
<evidence type="ECO:0000256" key="3">
    <source>
        <dbReference type="SAM" id="MobiDB-lite"/>
    </source>
</evidence>
<dbReference type="RefSeq" id="WP_208724617.1">
    <property type="nucleotide sequence ID" value="NZ_CP024636.1"/>
</dbReference>
<gene>
    <name evidence="6" type="ORF">CTZ24_01655</name>
    <name evidence="5" type="ORF">Q3404_05045</name>
</gene>
<name>A0AAP9KMU0_9GAMM</name>
<keyword evidence="4" id="KW-0732">Signal</keyword>
<evidence type="ECO:0000256" key="4">
    <source>
        <dbReference type="SAM" id="SignalP"/>
    </source>
</evidence>